<keyword evidence="7" id="KW-0067">ATP-binding</keyword>
<organism evidence="9 10">
    <name type="scientific">Dolosicoccus paucivorans</name>
    <dbReference type="NCBI Taxonomy" id="84521"/>
    <lineage>
        <taxon>Bacteria</taxon>
        <taxon>Bacillati</taxon>
        <taxon>Bacillota</taxon>
        <taxon>Bacilli</taxon>
        <taxon>Lactobacillales</taxon>
        <taxon>Aerococcaceae</taxon>
        <taxon>Dolosicoccus</taxon>
    </lineage>
</organism>
<dbReference type="RefSeq" id="WP_092086858.1">
    <property type="nucleotide sequence ID" value="NZ_FNEL01000073.1"/>
</dbReference>
<evidence type="ECO:0000256" key="2">
    <source>
        <dbReference type="ARBA" id="ARBA00012323"/>
    </source>
</evidence>
<accession>A0A1G8PHH5</accession>
<dbReference type="Gene3D" id="3.30.420.40">
    <property type="match status" value="2"/>
</dbReference>
<dbReference type="GO" id="GO:0005524">
    <property type="term" value="F:ATP binding"/>
    <property type="evidence" value="ECO:0007669"/>
    <property type="project" value="UniProtKB-KW"/>
</dbReference>
<evidence type="ECO:0000256" key="6">
    <source>
        <dbReference type="ARBA" id="ARBA00022777"/>
    </source>
</evidence>
<name>A0A1G8PHH5_9LACT</name>
<dbReference type="PROSITE" id="PS01125">
    <property type="entry name" value="ROK"/>
    <property type="match status" value="1"/>
</dbReference>
<keyword evidence="5" id="KW-0547">Nucleotide-binding</keyword>
<keyword evidence="4" id="KW-0808">Transferase</keyword>
<evidence type="ECO:0000256" key="7">
    <source>
        <dbReference type="ARBA" id="ARBA00022840"/>
    </source>
</evidence>
<gene>
    <name evidence="9" type="ORF">CJ205_06840</name>
</gene>
<dbReference type="GO" id="GO:0006096">
    <property type="term" value="P:glycolytic process"/>
    <property type="evidence" value="ECO:0007669"/>
    <property type="project" value="InterPro"/>
</dbReference>
<comment type="similarity">
    <text evidence="1">Belongs to the ROK (NagC/XylR) family.</text>
</comment>
<evidence type="ECO:0000256" key="4">
    <source>
        <dbReference type="ARBA" id="ARBA00022679"/>
    </source>
</evidence>
<dbReference type="GO" id="GO:0004340">
    <property type="term" value="F:glucokinase activity"/>
    <property type="evidence" value="ECO:0007669"/>
    <property type="project" value="UniProtKB-EC"/>
</dbReference>
<dbReference type="PANTHER" id="PTHR18964">
    <property type="entry name" value="ROK (REPRESSOR, ORF, KINASE) FAMILY"/>
    <property type="match status" value="1"/>
</dbReference>
<evidence type="ECO:0000313" key="10">
    <source>
        <dbReference type="Proteomes" id="UP000235682"/>
    </source>
</evidence>
<reference evidence="9 10" key="1">
    <citation type="submission" date="2017-09" db="EMBL/GenBank/DDBJ databases">
        <title>Bacterial strain isolated from the female urinary microbiota.</title>
        <authorList>
            <person name="Thomas-White K."/>
            <person name="Kumar N."/>
            <person name="Forster S."/>
            <person name="Putonti C."/>
            <person name="Lawley T."/>
            <person name="Wolfe A.J."/>
        </authorList>
    </citation>
    <scope>NUCLEOTIDE SEQUENCE [LARGE SCALE GENOMIC DNA]</scope>
    <source>
        <strain evidence="9 10">UMB0852</strain>
    </source>
</reference>
<evidence type="ECO:0000313" key="9">
    <source>
        <dbReference type="EMBL" id="PMC57980.1"/>
    </source>
</evidence>
<dbReference type="PANTHER" id="PTHR18964:SF149">
    <property type="entry name" value="BIFUNCTIONAL UDP-N-ACETYLGLUCOSAMINE 2-EPIMERASE_N-ACETYLMANNOSAMINE KINASE"/>
    <property type="match status" value="1"/>
</dbReference>
<keyword evidence="10" id="KW-1185">Reference proteome</keyword>
<dbReference type="EC" id="2.7.1.2" evidence="2"/>
<dbReference type="InterPro" id="IPR004654">
    <property type="entry name" value="ROK_glcA"/>
</dbReference>
<sequence>MNKYVVGIDLGGTSAKLAFVTPEGVIEHQWSLPTNTSDEGRYIVSEIIESIQKEIKHQEITQDQLIGIGMGSPGAINIDEGSVIGAYNLGWSQRQYVKDQFQKAFDLPFAIDNDANVAALGEQWQGAGDNQDNVVMITLGTGVGGGIVNEGKLVHGEGAAGEIGHLTVDRYYNFSCTCGKKGCVETLASATGIVNIAKELASLFEGESSLKDQLNDETATVDAKVIVDAAKESDPLGVEVMKEVGYFLGLTCSHVATLVNPSEIVLGGGVSHAGQYLLDLIQPYFEEMTFPQVIETTKISLAELGNDAGVLGASKIILQQINL</sequence>
<proteinExistence type="inferred from homology"/>
<protein>
    <recommendedName>
        <fullName evidence="3">Glucokinase</fullName>
        <ecNumber evidence="2">2.7.1.2</ecNumber>
    </recommendedName>
    <alternativeName>
        <fullName evidence="8">Glucose kinase</fullName>
    </alternativeName>
</protein>
<dbReference type="EMBL" id="PNHE01000032">
    <property type="protein sequence ID" value="PMC57980.1"/>
    <property type="molecule type" value="Genomic_DNA"/>
</dbReference>
<evidence type="ECO:0000256" key="5">
    <source>
        <dbReference type="ARBA" id="ARBA00022741"/>
    </source>
</evidence>
<dbReference type="STRING" id="84521.SAMN04487994_10735"/>
<evidence type="ECO:0000256" key="1">
    <source>
        <dbReference type="ARBA" id="ARBA00006479"/>
    </source>
</evidence>
<dbReference type="AlphaFoldDB" id="A0A1G8PHH5"/>
<dbReference type="InterPro" id="IPR049874">
    <property type="entry name" value="ROK_cs"/>
</dbReference>
<dbReference type="Pfam" id="PF00480">
    <property type="entry name" value="ROK"/>
    <property type="match status" value="1"/>
</dbReference>
<evidence type="ECO:0000256" key="8">
    <source>
        <dbReference type="ARBA" id="ARBA00032386"/>
    </source>
</evidence>
<comment type="caution">
    <text evidence="9">The sequence shown here is derived from an EMBL/GenBank/DDBJ whole genome shotgun (WGS) entry which is preliminary data.</text>
</comment>
<dbReference type="OrthoDB" id="9810372at2"/>
<dbReference type="InterPro" id="IPR043129">
    <property type="entry name" value="ATPase_NBD"/>
</dbReference>
<dbReference type="InterPro" id="IPR000600">
    <property type="entry name" value="ROK"/>
</dbReference>
<evidence type="ECO:0000256" key="3">
    <source>
        <dbReference type="ARBA" id="ARBA00014701"/>
    </source>
</evidence>
<dbReference type="NCBIfam" id="TIGR00744">
    <property type="entry name" value="ROK_glcA_fam"/>
    <property type="match status" value="1"/>
</dbReference>
<dbReference type="SUPFAM" id="SSF53067">
    <property type="entry name" value="Actin-like ATPase domain"/>
    <property type="match status" value="1"/>
</dbReference>
<dbReference type="Proteomes" id="UP000235682">
    <property type="component" value="Unassembled WGS sequence"/>
</dbReference>
<dbReference type="GO" id="GO:0005737">
    <property type="term" value="C:cytoplasm"/>
    <property type="evidence" value="ECO:0007669"/>
    <property type="project" value="InterPro"/>
</dbReference>
<keyword evidence="6 9" id="KW-0418">Kinase</keyword>